<evidence type="ECO:0000313" key="4">
    <source>
        <dbReference type="EMBL" id="VFJ89316.1"/>
    </source>
</evidence>
<evidence type="ECO:0000256" key="1">
    <source>
        <dbReference type="ARBA" id="ARBA00022737"/>
    </source>
</evidence>
<dbReference type="Pfam" id="PF25497">
    <property type="entry name" value="COR-B"/>
    <property type="match status" value="1"/>
</dbReference>
<dbReference type="InterPro" id="IPR036388">
    <property type="entry name" value="WH-like_DNA-bd_sf"/>
</dbReference>
<gene>
    <name evidence="4" type="ORF">BECKH772A_GA0070896_1001419</name>
    <name evidence="5" type="ORF">BECKH772B_GA0070898_1001419</name>
    <name evidence="6" type="ORF">BECKH772C_GA0070978_1001319</name>
</gene>
<organism evidence="6">
    <name type="scientific">Candidatus Kentrum eta</name>
    <dbReference type="NCBI Taxonomy" id="2126337"/>
    <lineage>
        <taxon>Bacteria</taxon>
        <taxon>Pseudomonadati</taxon>
        <taxon>Pseudomonadota</taxon>
        <taxon>Gammaproteobacteria</taxon>
        <taxon>Candidatus Kentrum</taxon>
    </lineage>
</organism>
<feature type="domain" description="C-terminal of Roc COR-B" evidence="3">
    <location>
        <begin position="312"/>
        <end position="448"/>
    </location>
</feature>
<dbReference type="InterPro" id="IPR057263">
    <property type="entry name" value="COR-B"/>
</dbReference>
<evidence type="ECO:0000313" key="5">
    <source>
        <dbReference type="EMBL" id="VFJ91138.1"/>
    </source>
</evidence>
<reference evidence="6" key="1">
    <citation type="submission" date="2019-02" db="EMBL/GenBank/DDBJ databases">
        <authorList>
            <person name="Gruber-Vodicka R. H."/>
            <person name="Seah K. B. B."/>
        </authorList>
    </citation>
    <scope>NUCLEOTIDE SEQUENCE</scope>
    <source>
        <strain evidence="6">BECK_SA2B12</strain>
        <strain evidence="4">BECK_SA2B15</strain>
        <strain evidence="5">BECK_SA2B20</strain>
    </source>
</reference>
<dbReference type="EMBL" id="CAADFJ010000013">
    <property type="protein sequence ID" value="VFJ97453.1"/>
    <property type="molecule type" value="Genomic_DNA"/>
</dbReference>
<keyword evidence="1" id="KW-0677">Repeat</keyword>
<protein>
    <submittedName>
        <fullName evidence="6">C-terminal of Roc, COR, domain</fullName>
    </submittedName>
</protein>
<dbReference type="Pfam" id="PF16095">
    <property type="entry name" value="COR-A"/>
    <property type="match status" value="1"/>
</dbReference>
<dbReference type="EMBL" id="CAADFG010000014">
    <property type="protein sequence ID" value="VFJ89316.1"/>
    <property type="molecule type" value="Genomic_DNA"/>
</dbReference>
<dbReference type="Gene3D" id="1.10.10.10">
    <property type="entry name" value="Winged helix-like DNA-binding domain superfamily/Winged helix DNA-binding domain"/>
    <property type="match status" value="1"/>
</dbReference>
<evidence type="ECO:0000259" key="3">
    <source>
        <dbReference type="Pfam" id="PF25497"/>
    </source>
</evidence>
<dbReference type="InterPro" id="IPR027417">
    <property type="entry name" value="P-loop_NTPase"/>
</dbReference>
<dbReference type="Gene3D" id="3.40.50.300">
    <property type="entry name" value="P-loop containing nucleotide triphosphate hydrolases"/>
    <property type="match status" value="1"/>
</dbReference>
<dbReference type="InterPro" id="IPR032171">
    <property type="entry name" value="COR-A"/>
</dbReference>
<dbReference type="EMBL" id="CAADFI010000014">
    <property type="protein sequence ID" value="VFJ91138.1"/>
    <property type="molecule type" value="Genomic_DNA"/>
</dbReference>
<evidence type="ECO:0000259" key="2">
    <source>
        <dbReference type="Pfam" id="PF16095"/>
    </source>
</evidence>
<proteinExistence type="predicted"/>
<sequence>MANTVYCHTHQLFFSASAVYLVVWKPREGPQADFVKEWISLIKHREPAAKILVVATHGDPQQCRADIDRQEIWDIFGTGTVIDFLRVENKPDQDGQRRGIKELKAAIARIAAKLPGVGREVPKRWQAVRAALAKTKESYLPLEKVFALCREHNMEDDEARLFVTLSHQLGHLIHYEHDPALQDTVVLKPDWLATAISFVLNDQETCHANGLVRFSRLSRLWGDLSREKEFRYPEELHPIFLRLMERFDLSYRVAGLSPQDDTDPASLVARLVPDTRPEAALAAAWPPVPAVGDGQQMQICRIVDDRGQSATAEGLFYRLIVRLHRFSLGRERFHDSVHWQRSLVLDDGYNGRALLEHIGNDVRITVRAAYPERFLTMLTEEVRYLVEKSVWKGLRCEVMVPCIAPCGEDAPGTGLFQVEKLIDSKRKRRPEYPCPVCNEWQDIDALLRNAPAVRPVATTQIGLDILLAKIADLERAQVITYARMRAGFAQLDANDRQLLSRVDDAYDGLMHALTDEAKDGPRLFSLEPVDRRRFDPRGWIKEKFRFTLWCEHSRLPLPVLYGDDTKGVCIIELERAWVRKVAPFLKVVSGTLRLALPVAALGLELTPEDGAYEAIQAQLDSSQDIMDALKDPGFDDRKVDGGLGGDAPAPERSDAAAPTLAHGAILRELHAILKKQNPGCRFGGLVRVRNKRNEFLWVHPRFQGEY</sequence>
<accession>A0A450UY65</accession>
<dbReference type="Gene3D" id="1.10.10.2200">
    <property type="match status" value="1"/>
</dbReference>
<name>A0A450UY65_9GAMM</name>
<dbReference type="AlphaFoldDB" id="A0A450UY65"/>
<evidence type="ECO:0000313" key="6">
    <source>
        <dbReference type="EMBL" id="VFJ97453.1"/>
    </source>
</evidence>
<feature type="domain" description="COR" evidence="2">
    <location>
        <begin position="122"/>
        <end position="271"/>
    </location>
</feature>